<dbReference type="OrthoDB" id="10630190at2759"/>
<dbReference type="AlphaFoldDB" id="A0A4Z2HUA9"/>
<comment type="caution">
    <text evidence="2">The sequence shown here is derived from an EMBL/GenBank/DDBJ whole genome shotgun (WGS) entry which is preliminary data.</text>
</comment>
<keyword evidence="1" id="KW-0812">Transmembrane</keyword>
<dbReference type="EMBL" id="SRLO01000189">
    <property type="protein sequence ID" value="TNN68472.1"/>
    <property type="molecule type" value="Genomic_DNA"/>
</dbReference>
<evidence type="ECO:0000313" key="2">
    <source>
        <dbReference type="EMBL" id="TNN68472.1"/>
    </source>
</evidence>
<keyword evidence="1" id="KW-1133">Transmembrane helix</keyword>
<dbReference type="Proteomes" id="UP000314294">
    <property type="component" value="Unassembled WGS sequence"/>
</dbReference>
<keyword evidence="3" id="KW-1185">Reference proteome</keyword>
<accession>A0A4Z2HUA9</accession>
<evidence type="ECO:0000313" key="3">
    <source>
        <dbReference type="Proteomes" id="UP000314294"/>
    </source>
</evidence>
<proteinExistence type="predicted"/>
<organism evidence="2 3">
    <name type="scientific">Liparis tanakae</name>
    <name type="common">Tanaka's snailfish</name>
    <dbReference type="NCBI Taxonomy" id="230148"/>
    <lineage>
        <taxon>Eukaryota</taxon>
        <taxon>Metazoa</taxon>
        <taxon>Chordata</taxon>
        <taxon>Craniata</taxon>
        <taxon>Vertebrata</taxon>
        <taxon>Euteleostomi</taxon>
        <taxon>Actinopterygii</taxon>
        <taxon>Neopterygii</taxon>
        <taxon>Teleostei</taxon>
        <taxon>Neoteleostei</taxon>
        <taxon>Acanthomorphata</taxon>
        <taxon>Eupercaria</taxon>
        <taxon>Perciformes</taxon>
        <taxon>Cottioidei</taxon>
        <taxon>Cottales</taxon>
        <taxon>Liparidae</taxon>
        <taxon>Liparis</taxon>
    </lineage>
</organism>
<name>A0A4Z2HUA9_9TELE</name>
<evidence type="ECO:0000256" key="1">
    <source>
        <dbReference type="SAM" id="Phobius"/>
    </source>
</evidence>
<reference evidence="2 3" key="1">
    <citation type="submission" date="2019-03" db="EMBL/GenBank/DDBJ databases">
        <title>First draft genome of Liparis tanakae, snailfish: a comprehensive survey of snailfish specific genes.</title>
        <authorList>
            <person name="Kim W."/>
            <person name="Song I."/>
            <person name="Jeong J.-H."/>
            <person name="Kim D."/>
            <person name="Kim S."/>
            <person name="Ryu S."/>
            <person name="Song J.Y."/>
            <person name="Lee S.K."/>
        </authorList>
    </citation>
    <scope>NUCLEOTIDE SEQUENCE [LARGE SCALE GENOMIC DNA]</scope>
    <source>
        <tissue evidence="2">Muscle</tissue>
    </source>
</reference>
<gene>
    <name evidence="2" type="ORF">EYF80_021257</name>
</gene>
<feature type="transmembrane region" description="Helical" evidence="1">
    <location>
        <begin position="128"/>
        <end position="152"/>
    </location>
</feature>
<protein>
    <submittedName>
        <fullName evidence="2">Uncharacterized protein</fullName>
    </submittedName>
</protein>
<keyword evidence="1" id="KW-0472">Membrane</keyword>
<sequence>MNLTRSGGGGGCVACGGGTYRAVVLLLQQRWHISSNRHLLGQLLILHADPPPQLLQEAQQTRPALSTRLQVGPANKHHPLTRLLSSSLTLHLPFAPEALSFSSAASLHLPSSSSSPSPSGPVNFTSTFIIFTLCIANHVYVATVAATMSIWIPSMRFMADMWSSAATTTYVAPALVHVIQPMLEEHSFIRAAQSLDHLRLVPVHTLVDVIVGVDLSLDVLQIHRQIKEVSKSSKLFEVVRLMGTEALDRGRWSVSEQEAIKKSL</sequence>